<dbReference type="GO" id="GO:0005615">
    <property type="term" value="C:extracellular space"/>
    <property type="evidence" value="ECO:0007669"/>
    <property type="project" value="TreeGrafter"/>
</dbReference>
<dbReference type="PROSITE" id="PS51892">
    <property type="entry name" value="SUBTILASE"/>
    <property type="match status" value="1"/>
</dbReference>
<feature type="domain" description="C5a peptidase/Subtilisin-like protease SBT2-like Fn3-like" evidence="10">
    <location>
        <begin position="591"/>
        <end position="707"/>
    </location>
</feature>
<dbReference type="InterPro" id="IPR023827">
    <property type="entry name" value="Peptidase_S8_Asp-AS"/>
</dbReference>
<protein>
    <submittedName>
        <fullName evidence="11">15635_t:CDS:1</fullName>
    </submittedName>
</protein>
<dbReference type="OrthoDB" id="10256524at2759"/>
<evidence type="ECO:0000256" key="1">
    <source>
        <dbReference type="ARBA" id="ARBA00011073"/>
    </source>
</evidence>
<evidence type="ECO:0000256" key="4">
    <source>
        <dbReference type="ARBA" id="ARBA00022801"/>
    </source>
</evidence>
<dbReference type="SUPFAM" id="SSF52743">
    <property type="entry name" value="Subtilisin-like"/>
    <property type="match status" value="1"/>
</dbReference>
<comment type="similarity">
    <text evidence="1 7 8">Belongs to the peptidase S8 family.</text>
</comment>
<dbReference type="InterPro" id="IPR023828">
    <property type="entry name" value="Peptidase_S8_Ser-AS"/>
</dbReference>
<keyword evidence="4 7" id="KW-0378">Hydrolase</keyword>
<reference evidence="11" key="1">
    <citation type="submission" date="2021-06" db="EMBL/GenBank/DDBJ databases">
        <authorList>
            <person name="Kallberg Y."/>
            <person name="Tangrot J."/>
            <person name="Rosling A."/>
        </authorList>
    </citation>
    <scope>NUCLEOTIDE SEQUENCE</scope>
    <source>
        <strain evidence="11">UK204</strain>
    </source>
</reference>
<gene>
    <name evidence="11" type="ORF">FCALED_LOCUS893</name>
</gene>
<name>A0A9N8V7X0_9GLOM</name>
<proteinExistence type="inferred from homology"/>
<feature type="active site" description="Charge relay system" evidence="6 7">
    <location>
        <position position="518"/>
    </location>
</feature>
<feature type="domain" description="Peptidase S8/S53" evidence="9">
    <location>
        <begin position="168"/>
        <end position="557"/>
    </location>
</feature>
<dbReference type="InterPro" id="IPR022398">
    <property type="entry name" value="Peptidase_S8_His-AS"/>
</dbReference>
<evidence type="ECO:0000313" key="11">
    <source>
        <dbReference type="EMBL" id="CAG8445903.1"/>
    </source>
</evidence>
<dbReference type="GO" id="GO:0004252">
    <property type="term" value="F:serine-type endopeptidase activity"/>
    <property type="evidence" value="ECO:0007669"/>
    <property type="project" value="UniProtKB-UniRule"/>
</dbReference>
<evidence type="ECO:0000256" key="7">
    <source>
        <dbReference type="PROSITE-ProRule" id="PRU01240"/>
    </source>
</evidence>
<dbReference type="Gene3D" id="3.40.50.200">
    <property type="entry name" value="Peptidase S8/S53 domain"/>
    <property type="match status" value="1"/>
</dbReference>
<dbReference type="InterPro" id="IPR050131">
    <property type="entry name" value="Peptidase_S8_subtilisin-like"/>
</dbReference>
<feature type="active site" description="Charge relay system" evidence="6 7">
    <location>
        <position position="217"/>
    </location>
</feature>
<dbReference type="InterPro" id="IPR010435">
    <property type="entry name" value="C5a/SBT2-like_Fn3"/>
</dbReference>
<dbReference type="PRINTS" id="PR00723">
    <property type="entry name" value="SUBTILISIN"/>
</dbReference>
<dbReference type="Pfam" id="PF00082">
    <property type="entry name" value="Peptidase_S8"/>
    <property type="match status" value="1"/>
</dbReference>
<dbReference type="InterPro" id="IPR034187">
    <property type="entry name" value="Peptidases_S8_5"/>
</dbReference>
<dbReference type="InterPro" id="IPR036852">
    <property type="entry name" value="Peptidase_S8/S53_dom_sf"/>
</dbReference>
<dbReference type="InterPro" id="IPR000209">
    <property type="entry name" value="Peptidase_S8/S53_dom"/>
</dbReference>
<dbReference type="EMBL" id="CAJVPQ010000102">
    <property type="protein sequence ID" value="CAG8445903.1"/>
    <property type="molecule type" value="Genomic_DNA"/>
</dbReference>
<organism evidence="11 12">
    <name type="scientific">Funneliformis caledonium</name>
    <dbReference type="NCBI Taxonomy" id="1117310"/>
    <lineage>
        <taxon>Eukaryota</taxon>
        <taxon>Fungi</taxon>
        <taxon>Fungi incertae sedis</taxon>
        <taxon>Mucoromycota</taxon>
        <taxon>Glomeromycotina</taxon>
        <taxon>Glomeromycetes</taxon>
        <taxon>Glomerales</taxon>
        <taxon>Glomeraceae</taxon>
        <taxon>Funneliformis</taxon>
    </lineage>
</organism>
<evidence type="ECO:0000256" key="5">
    <source>
        <dbReference type="ARBA" id="ARBA00022825"/>
    </source>
</evidence>
<evidence type="ECO:0000259" key="9">
    <source>
        <dbReference type="Pfam" id="PF00082"/>
    </source>
</evidence>
<dbReference type="GO" id="GO:0006508">
    <property type="term" value="P:proteolysis"/>
    <property type="evidence" value="ECO:0007669"/>
    <property type="project" value="UniProtKB-KW"/>
</dbReference>
<dbReference type="PROSITE" id="PS00137">
    <property type="entry name" value="SUBTILASE_HIS"/>
    <property type="match status" value="1"/>
</dbReference>
<dbReference type="PROSITE" id="PS00136">
    <property type="entry name" value="SUBTILASE_ASP"/>
    <property type="match status" value="1"/>
</dbReference>
<keyword evidence="3" id="KW-0732">Signal</keyword>
<feature type="active site" description="Charge relay system" evidence="6 7">
    <location>
        <position position="177"/>
    </location>
</feature>
<keyword evidence="12" id="KW-1185">Reference proteome</keyword>
<accession>A0A9N8V7X0</accession>
<dbReference type="GO" id="GO:0016020">
    <property type="term" value="C:membrane"/>
    <property type="evidence" value="ECO:0007669"/>
    <property type="project" value="InterPro"/>
</dbReference>
<dbReference type="Pfam" id="PF06280">
    <property type="entry name" value="fn3_5"/>
    <property type="match status" value="1"/>
</dbReference>
<dbReference type="Proteomes" id="UP000789570">
    <property type="component" value="Unassembled WGS sequence"/>
</dbReference>
<dbReference type="CDD" id="cd07489">
    <property type="entry name" value="Peptidases_S8_5"/>
    <property type="match status" value="1"/>
</dbReference>
<evidence type="ECO:0000256" key="2">
    <source>
        <dbReference type="ARBA" id="ARBA00022670"/>
    </source>
</evidence>
<dbReference type="PROSITE" id="PS00138">
    <property type="entry name" value="SUBTILASE_SER"/>
    <property type="match status" value="1"/>
</dbReference>
<evidence type="ECO:0000256" key="3">
    <source>
        <dbReference type="ARBA" id="ARBA00022729"/>
    </source>
</evidence>
<evidence type="ECO:0000256" key="6">
    <source>
        <dbReference type="PIRSR" id="PIRSR615500-1"/>
    </source>
</evidence>
<evidence type="ECO:0000313" key="12">
    <source>
        <dbReference type="Proteomes" id="UP000789570"/>
    </source>
</evidence>
<evidence type="ECO:0000256" key="8">
    <source>
        <dbReference type="RuleBase" id="RU003355"/>
    </source>
</evidence>
<keyword evidence="5 7" id="KW-0720">Serine protease</keyword>
<keyword evidence="2 7" id="KW-0645">Protease</keyword>
<dbReference type="PANTHER" id="PTHR43806">
    <property type="entry name" value="PEPTIDASE S8"/>
    <property type="match status" value="1"/>
</dbReference>
<sequence length="888" mass="99443">MKIKIYKLSIIHLTFVLLLFNWTFAVKQSSHNVLANAFHVRFTSSPFTSSAEHIESQHANFHKEINKRGIDVKIKESFKRYANVISIETDERNVKRIAEIEHIESIEPVKIYKRYNPIKPIEINKKKSNKDAEYPLNGTVLIAPNNDINAIHEITGVKKVHEILKVSGKGVRVGILDTGIDYTHPALGGCFGPGCRVAFGYNFLDDTNDPYDNCDGHGTFVAGIIGGNDLRDDGPGFVGVAPDVIFGAYKLTPLDCPTNDEDVNYEGVIINGQEIIDIIETLIMKAITKAVDDGMDIINMSIGYEGDNRSPLANMINELSVHRGIIFIVAAGNKGALGVFTSMTPSNIQNTINYITKGAMAFTVQRAKVKLLPMDKCLNDYKEFNNAVVIIDFRGDIPCSDILDYLDNENLNPLGRLAILPDIVEGIVLDLGNNAIIDSRQADSLLNYLKTNKDLELDFSDKYGYMEFEPYSVVPSVFSSWGLSEEFNIKPEISAPGQMMISTFPVDLSPYAIESGTSFSSPYVAGIAALYIETFGKQQSIEQLKTSFMNYAVPNIDRNNLLAPVLIQGAGLVDAFGVLKATSFVYPPKINLNDSVHFNGLQKLNVYNSGRKEMKYKLSHLPAQSFNGYNKTFERNYLNLEYFTNQEQYARVVFDYDQIAVPPGSSVEVSVSFTLPKELPKDGHLFYSGWIEIIPIDENMPMMTVPYGKLIFCIYPPFEHSNVNFSTVFIHIAGLADDARSLPIFQTPSFPRLLNSTEGAITEEDPIETYSLKPFNITLLLYDYPFLNLNLATPTQNIITEILDVNRKPLGWVKEFTGIKYRKSPVIVFVYWDGLIYNNLGDVTEPGTPAPDGIYLFRIKALKMYGDINNEKDYESWVSPKFRIKRSA</sequence>
<comment type="caution">
    <text evidence="11">The sequence shown here is derived from an EMBL/GenBank/DDBJ whole genome shotgun (WGS) entry which is preliminary data.</text>
</comment>
<evidence type="ECO:0000259" key="10">
    <source>
        <dbReference type="Pfam" id="PF06280"/>
    </source>
</evidence>
<dbReference type="InterPro" id="IPR015500">
    <property type="entry name" value="Peptidase_S8_subtilisin-rel"/>
</dbReference>
<dbReference type="AlphaFoldDB" id="A0A9N8V7X0"/>
<dbReference type="PANTHER" id="PTHR43806:SF66">
    <property type="entry name" value="SERIN ENDOPEPTIDASE"/>
    <property type="match status" value="1"/>
</dbReference>